<accession>A0AAW0G2R7</accession>
<reference evidence="2 3" key="1">
    <citation type="submission" date="2022-09" db="EMBL/GenBank/DDBJ databases">
        <authorList>
            <person name="Palmer J.M."/>
        </authorList>
    </citation>
    <scope>NUCLEOTIDE SEQUENCE [LARGE SCALE GENOMIC DNA]</scope>
    <source>
        <strain evidence="2 3">DSM 7382</strain>
    </source>
</reference>
<comment type="caution">
    <text evidence="2">The sequence shown here is derived from an EMBL/GenBank/DDBJ whole genome shotgun (WGS) entry which is preliminary data.</text>
</comment>
<keyword evidence="3" id="KW-1185">Reference proteome</keyword>
<dbReference type="Proteomes" id="UP001385951">
    <property type="component" value="Unassembled WGS sequence"/>
</dbReference>
<evidence type="ECO:0000313" key="3">
    <source>
        <dbReference type="Proteomes" id="UP001385951"/>
    </source>
</evidence>
<dbReference type="AlphaFoldDB" id="A0AAW0G2R7"/>
<feature type="region of interest" description="Disordered" evidence="1">
    <location>
        <begin position="23"/>
        <end position="71"/>
    </location>
</feature>
<evidence type="ECO:0000256" key="1">
    <source>
        <dbReference type="SAM" id="MobiDB-lite"/>
    </source>
</evidence>
<protein>
    <recommendedName>
        <fullName evidence="4">F-box domain-containing protein</fullName>
    </recommendedName>
</protein>
<proteinExistence type="predicted"/>
<feature type="compositionally biased region" description="Polar residues" evidence="1">
    <location>
        <begin position="38"/>
        <end position="61"/>
    </location>
</feature>
<sequence length="291" mass="31685">MACLSIPSSLPQAYTPIVMDNISLDNSPESAEVGTEYPATTGSNTESSSYSDAPTPESESWSPGPAIDSGSALSISAEGTVRNVMPSAGGAEPHIDVSLALVVSDSEKRACDDIPGALNIEAVPSDRQTERLGRIHDDSSEDKITAGDRVQVGFPSSKFPTEIYETIIDHMAGGTSDFKSRGDLACCARVCRAWVPRAQMHLFSIIVSGFPAKPVGVQEAVRRKPFLLQYIKLFSADYDDKEPQPEVLLTSYHMPNLKRWHMSSLDLKTAHPRLSRFPSIASHQHFYTFLL</sequence>
<gene>
    <name evidence="2" type="ORF">QCA50_012537</name>
</gene>
<name>A0AAW0G2R7_9APHY</name>
<evidence type="ECO:0000313" key="2">
    <source>
        <dbReference type="EMBL" id="KAK7684213.1"/>
    </source>
</evidence>
<evidence type="ECO:0008006" key="4">
    <source>
        <dbReference type="Google" id="ProtNLM"/>
    </source>
</evidence>
<dbReference type="EMBL" id="JASBNA010000026">
    <property type="protein sequence ID" value="KAK7684213.1"/>
    <property type="molecule type" value="Genomic_DNA"/>
</dbReference>
<organism evidence="2 3">
    <name type="scientific">Cerrena zonata</name>
    <dbReference type="NCBI Taxonomy" id="2478898"/>
    <lineage>
        <taxon>Eukaryota</taxon>
        <taxon>Fungi</taxon>
        <taxon>Dikarya</taxon>
        <taxon>Basidiomycota</taxon>
        <taxon>Agaricomycotina</taxon>
        <taxon>Agaricomycetes</taxon>
        <taxon>Polyporales</taxon>
        <taxon>Cerrenaceae</taxon>
        <taxon>Cerrena</taxon>
    </lineage>
</organism>